<protein>
    <submittedName>
        <fullName evidence="1">Uncharacterized protein</fullName>
    </submittedName>
</protein>
<proteinExistence type="predicted"/>
<organism evidence="1 2">
    <name type="scientific">Brassica carinata</name>
    <name type="common">Ethiopian mustard</name>
    <name type="synonym">Abyssinian cabbage</name>
    <dbReference type="NCBI Taxonomy" id="52824"/>
    <lineage>
        <taxon>Eukaryota</taxon>
        <taxon>Viridiplantae</taxon>
        <taxon>Streptophyta</taxon>
        <taxon>Embryophyta</taxon>
        <taxon>Tracheophyta</taxon>
        <taxon>Spermatophyta</taxon>
        <taxon>Magnoliopsida</taxon>
        <taxon>eudicotyledons</taxon>
        <taxon>Gunneridae</taxon>
        <taxon>Pentapetalae</taxon>
        <taxon>rosids</taxon>
        <taxon>malvids</taxon>
        <taxon>Brassicales</taxon>
        <taxon>Brassicaceae</taxon>
        <taxon>Brassiceae</taxon>
        <taxon>Brassica</taxon>
    </lineage>
</organism>
<accession>A0A8X8ARB4</accession>
<evidence type="ECO:0000313" key="1">
    <source>
        <dbReference type="EMBL" id="KAG2309428.1"/>
    </source>
</evidence>
<gene>
    <name evidence="1" type="ORF">Bca52824_029176</name>
</gene>
<dbReference type="Proteomes" id="UP000886595">
    <property type="component" value="Unassembled WGS sequence"/>
</dbReference>
<dbReference type="EMBL" id="JAAMPC010000006">
    <property type="protein sequence ID" value="KAG2309428.1"/>
    <property type="molecule type" value="Genomic_DNA"/>
</dbReference>
<reference evidence="1 2" key="1">
    <citation type="submission" date="2020-02" db="EMBL/GenBank/DDBJ databases">
        <authorList>
            <person name="Ma Q."/>
            <person name="Huang Y."/>
            <person name="Song X."/>
            <person name="Pei D."/>
        </authorList>
    </citation>
    <scope>NUCLEOTIDE SEQUENCE [LARGE SCALE GENOMIC DNA]</scope>
    <source>
        <strain evidence="1">Sxm20200214</strain>
        <tissue evidence="1">Leaf</tissue>
    </source>
</reference>
<dbReference type="AlphaFoldDB" id="A0A8X8ARB4"/>
<comment type="caution">
    <text evidence="1">The sequence shown here is derived from an EMBL/GenBank/DDBJ whole genome shotgun (WGS) entry which is preliminary data.</text>
</comment>
<evidence type="ECO:0000313" key="2">
    <source>
        <dbReference type="Proteomes" id="UP000886595"/>
    </source>
</evidence>
<name>A0A8X8ARB4_BRACI</name>
<keyword evidence="2" id="KW-1185">Reference proteome</keyword>
<sequence length="82" mass="8909">MAEGSASSGASCSSLKLENSISLFIVDLSWLTFSSFLPELVRCFGFVGLRSVLAISAERFLISQDSVLIIVLMVIDFDMKVV</sequence>